<dbReference type="SUPFAM" id="SSF50978">
    <property type="entry name" value="WD40 repeat-like"/>
    <property type="match status" value="1"/>
</dbReference>
<reference evidence="3 4" key="1">
    <citation type="submission" date="2014-04" db="EMBL/GenBank/DDBJ databases">
        <title>Evolutionary Origins and Diversification of the Mycorrhizal Mutualists.</title>
        <authorList>
            <consortium name="DOE Joint Genome Institute"/>
            <consortium name="Mycorrhizal Genomics Consortium"/>
            <person name="Kohler A."/>
            <person name="Kuo A."/>
            <person name="Nagy L.G."/>
            <person name="Floudas D."/>
            <person name="Copeland A."/>
            <person name="Barry K.W."/>
            <person name="Cichocki N."/>
            <person name="Veneault-Fourrey C."/>
            <person name="LaButti K."/>
            <person name="Lindquist E.A."/>
            <person name="Lipzen A."/>
            <person name="Lundell T."/>
            <person name="Morin E."/>
            <person name="Murat C."/>
            <person name="Riley R."/>
            <person name="Ohm R."/>
            <person name="Sun H."/>
            <person name="Tunlid A."/>
            <person name="Henrissat B."/>
            <person name="Grigoriev I.V."/>
            <person name="Hibbett D.S."/>
            <person name="Martin F."/>
        </authorList>
    </citation>
    <scope>NUCLEOTIDE SEQUENCE [LARGE SCALE GENOMIC DNA]</scope>
    <source>
        <strain evidence="3 4">Koide BX008</strain>
    </source>
</reference>
<keyword evidence="2" id="KW-0677">Repeat</keyword>
<dbReference type="PANTHER" id="PTHR19848">
    <property type="entry name" value="WD40 REPEAT PROTEIN"/>
    <property type="match status" value="1"/>
</dbReference>
<dbReference type="InParanoid" id="A0A0C2RZF3"/>
<dbReference type="STRING" id="946122.A0A0C2RZF3"/>
<sequence length="296" mass="32705">MKLLKSTSSDLHQLLSDASRFISKSYAVIKQSALHTYYSALPFTPTDSLLYRRYIKEARHNICGIEGGPEKWDALVAHLNHGRSVYGIKFSLDSRLFVSHSEKHLSVQRLSDPMRNHGKLKIWDAATGTPISTIPGHKFAVTNNFSTVASSSDNIITYYNMDGSLRGTMITTRSSMIEELALSESSRTASAFSDGTVCLWDSSNAKLIDTFDGFKSIRWSRLQFSPTGNRLAYSSANGIVKLRDGISGRFIADLRCGSSHKFEFSDDGARIASLADDCGLTLWNTESSGLHQEKGN</sequence>
<dbReference type="PANTHER" id="PTHR19848:SF8">
    <property type="entry name" value="F-BOX AND WD REPEAT DOMAIN CONTAINING 7"/>
    <property type="match status" value="1"/>
</dbReference>
<name>A0A0C2RZF3_AMAMK</name>
<keyword evidence="4" id="KW-1185">Reference proteome</keyword>
<keyword evidence="1" id="KW-0853">WD repeat</keyword>
<dbReference type="Proteomes" id="UP000054549">
    <property type="component" value="Unassembled WGS sequence"/>
</dbReference>
<dbReference type="AlphaFoldDB" id="A0A0C2RZF3"/>
<evidence type="ECO:0000256" key="1">
    <source>
        <dbReference type="ARBA" id="ARBA00022574"/>
    </source>
</evidence>
<evidence type="ECO:0000313" key="4">
    <source>
        <dbReference type="Proteomes" id="UP000054549"/>
    </source>
</evidence>
<gene>
    <name evidence="3" type="ORF">M378DRAFT_173363</name>
</gene>
<proteinExistence type="predicted"/>
<dbReference type="EMBL" id="KN818476">
    <property type="protein sequence ID" value="KIL55755.1"/>
    <property type="molecule type" value="Genomic_DNA"/>
</dbReference>
<organism evidence="3 4">
    <name type="scientific">Amanita muscaria (strain Koide BX008)</name>
    <dbReference type="NCBI Taxonomy" id="946122"/>
    <lineage>
        <taxon>Eukaryota</taxon>
        <taxon>Fungi</taxon>
        <taxon>Dikarya</taxon>
        <taxon>Basidiomycota</taxon>
        <taxon>Agaricomycotina</taxon>
        <taxon>Agaricomycetes</taxon>
        <taxon>Agaricomycetidae</taxon>
        <taxon>Agaricales</taxon>
        <taxon>Pluteineae</taxon>
        <taxon>Amanitaceae</taxon>
        <taxon>Amanita</taxon>
    </lineage>
</organism>
<dbReference type="Gene3D" id="2.130.10.10">
    <property type="entry name" value="YVTN repeat-like/Quinoprotein amine dehydrogenase"/>
    <property type="match status" value="2"/>
</dbReference>
<dbReference type="InterPro" id="IPR001680">
    <property type="entry name" value="WD40_rpt"/>
</dbReference>
<dbReference type="SMART" id="SM00320">
    <property type="entry name" value="WD40"/>
    <property type="match status" value="4"/>
</dbReference>
<evidence type="ECO:0000256" key="2">
    <source>
        <dbReference type="ARBA" id="ARBA00022737"/>
    </source>
</evidence>
<dbReference type="InterPro" id="IPR036322">
    <property type="entry name" value="WD40_repeat_dom_sf"/>
</dbReference>
<protein>
    <submittedName>
        <fullName evidence="3">Uncharacterized protein</fullName>
    </submittedName>
</protein>
<dbReference type="HOGENOM" id="CLU_940006_0_0_1"/>
<evidence type="ECO:0000313" key="3">
    <source>
        <dbReference type="EMBL" id="KIL55755.1"/>
    </source>
</evidence>
<accession>A0A0C2RZF3</accession>
<dbReference type="InterPro" id="IPR015943">
    <property type="entry name" value="WD40/YVTN_repeat-like_dom_sf"/>
</dbReference>
<dbReference type="OrthoDB" id="538223at2759"/>